<dbReference type="RefSeq" id="WP_065236537.1">
    <property type="nucleotide sequence ID" value="NZ_JTJR01000004.1"/>
</dbReference>
<proteinExistence type="predicted"/>
<name>A0A1A7PT80_9PAST</name>
<dbReference type="EMBL" id="JTJR01000004">
    <property type="protein sequence ID" value="OBX05783.1"/>
    <property type="molecule type" value="Genomic_DNA"/>
</dbReference>
<dbReference type="Proteomes" id="UP000092626">
    <property type="component" value="Unassembled WGS sequence"/>
</dbReference>
<organism evidence="2 3">
    <name type="scientific">Gallibacterium genomosp. 3</name>
    <dbReference type="NCBI Taxonomy" id="505345"/>
    <lineage>
        <taxon>Bacteria</taxon>
        <taxon>Pseudomonadati</taxon>
        <taxon>Pseudomonadota</taxon>
        <taxon>Gammaproteobacteria</taxon>
        <taxon>Pasteurellales</taxon>
        <taxon>Pasteurellaceae</taxon>
        <taxon>Gallibacterium</taxon>
    </lineage>
</organism>
<feature type="transmembrane region" description="Helical" evidence="1">
    <location>
        <begin position="41"/>
        <end position="66"/>
    </location>
</feature>
<evidence type="ECO:0000313" key="2">
    <source>
        <dbReference type="EMBL" id="OBX05783.1"/>
    </source>
</evidence>
<evidence type="ECO:0000256" key="1">
    <source>
        <dbReference type="SAM" id="Phobius"/>
    </source>
</evidence>
<keyword evidence="1" id="KW-0472">Membrane</keyword>
<keyword evidence="1" id="KW-0812">Transmembrane</keyword>
<evidence type="ECO:0000313" key="3">
    <source>
        <dbReference type="Proteomes" id="UP000092626"/>
    </source>
</evidence>
<accession>A0A1A7PT80</accession>
<gene>
    <name evidence="2" type="ORF">QV06_00925</name>
</gene>
<reference evidence="2 3" key="1">
    <citation type="submission" date="2014-11" db="EMBL/GenBank/DDBJ databases">
        <title>Pan-genome of Gallibacterium spp.</title>
        <authorList>
            <person name="Kudirkiene E."/>
            <person name="Bojesen A.M."/>
        </authorList>
    </citation>
    <scope>NUCLEOTIDE SEQUENCE [LARGE SCALE GENOMIC DNA]</scope>
    <source>
        <strain evidence="2 3">59/S3/89</strain>
    </source>
</reference>
<dbReference type="AlphaFoldDB" id="A0A1A7PT80"/>
<dbReference type="STRING" id="505345.QV06_00925"/>
<protein>
    <submittedName>
        <fullName evidence="2">Uncharacterized protein</fullName>
    </submittedName>
</protein>
<sequence>MIQLFAGIYLFLILASIVCLMVGISADASQQSKIAEFCGKSLVLLITAKVIYTVFLFLFGIIYFFIK</sequence>
<keyword evidence="1" id="KW-1133">Transmembrane helix</keyword>
<comment type="caution">
    <text evidence="2">The sequence shown here is derived from an EMBL/GenBank/DDBJ whole genome shotgun (WGS) entry which is preliminary data.</text>
</comment>
<feature type="transmembrane region" description="Helical" evidence="1">
    <location>
        <begin position="6"/>
        <end position="29"/>
    </location>
</feature>